<dbReference type="InterPro" id="IPR006598">
    <property type="entry name" value="CAP10"/>
</dbReference>
<name>A0A0D3JR63_EMIH1</name>
<dbReference type="STRING" id="2903.R1CSP0"/>
<dbReference type="GO" id="GO:0016740">
    <property type="term" value="F:transferase activity"/>
    <property type="evidence" value="ECO:0007669"/>
    <property type="project" value="UniProtKB-KW"/>
</dbReference>
<protein>
    <recommendedName>
        <fullName evidence="3">Glycosyl transferase CAP10 domain-containing protein</fullName>
    </recommendedName>
</protein>
<dbReference type="InterPro" id="IPR051091">
    <property type="entry name" value="O-Glucosyltr/Glycosyltrsf_90"/>
</dbReference>
<sequence>MQAARPQAQTLAPRGFCTEAIRPLIPQLQRDLHRFRSITPQLLDEARGLLPDGPVRAALAIVNRTVWWLRPTGRPRSPMLISLVHDLQELADAHELPDLELVVNVDDYPFVPRPAPSPVRSPPPLFSFYQTARHADLLCPSSSFREASFERVAAVYERRARSTPWEARRQVGFWQGHPYCGKHKFGRCSRYLLSHLSAQSASPLLDVGLTWYEPRLDLYLRQEASASAARGVPCSASDPARRPWLQEECRCAAGWAHPGDLPRRAAPLAVRPWVQIEDHTRYRYLLQLDGHTASWRFQFLLASHSLVLKQWSYYREYYYAGLEPGVHYLPFWTRSAADVLEVLENATREDASVRELPVAASRFTRDHLNPYARQCYWRALLGAYAERLAEPGVRLSRWPAAAQVRKDGSSEGWYPRADRRGGTLLDWARAEAAWRSADDAVMRRVVRSLRRPAVASERVEPATVGLARRDGKGIFAGGV</sequence>
<dbReference type="Pfam" id="PF05686">
    <property type="entry name" value="Glyco_transf_90"/>
    <property type="match status" value="2"/>
</dbReference>
<accession>A0A0D3JR63</accession>
<evidence type="ECO:0000256" key="1">
    <source>
        <dbReference type="ARBA" id="ARBA00010118"/>
    </source>
</evidence>
<feature type="domain" description="Glycosyl transferase CAP10" evidence="3">
    <location>
        <begin position="95"/>
        <end position="391"/>
    </location>
</feature>
<dbReference type="GeneID" id="17271542"/>
<proteinExistence type="inferred from homology"/>
<reference evidence="5" key="1">
    <citation type="journal article" date="2013" name="Nature">
        <title>Pan genome of the phytoplankton Emiliania underpins its global distribution.</title>
        <authorList>
            <person name="Read B.A."/>
            <person name="Kegel J."/>
            <person name="Klute M.J."/>
            <person name="Kuo A."/>
            <person name="Lefebvre S.C."/>
            <person name="Maumus F."/>
            <person name="Mayer C."/>
            <person name="Miller J."/>
            <person name="Monier A."/>
            <person name="Salamov A."/>
            <person name="Young J."/>
            <person name="Aguilar M."/>
            <person name="Claverie J.M."/>
            <person name="Frickenhaus S."/>
            <person name="Gonzalez K."/>
            <person name="Herman E.K."/>
            <person name="Lin Y.C."/>
            <person name="Napier J."/>
            <person name="Ogata H."/>
            <person name="Sarno A.F."/>
            <person name="Shmutz J."/>
            <person name="Schroeder D."/>
            <person name="de Vargas C."/>
            <person name="Verret F."/>
            <person name="von Dassow P."/>
            <person name="Valentin K."/>
            <person name="Van de Peer Y."/>
            <person name="Wheeler G."/>
            <person name="Dacks J.B."/>
            <person name="Delwiche C.F."/>
            <person name="Dyhrman S.T."/>
            <person name="Glockner G."/>
            <person name="John U."/>
            <person name="Richards T."/>
            <person name="Worden A.Z."/>
            <person name="Zhang X."/>
            <person name="Grigoriev I.V."/>
            <person name="Allen A.E."/>
            <person name="Bidle K."/>
            <person name="Borodovsky M."/>
            <person name="Bowler C."/>
            <person name="Brownlee C."/>
            <person name="Cock J.M."/>
            <person name="Elias M."/>
            <person name="Gladyshev V.N."/>
            <person name="Groth M."/>
            <person name="Guda C."/>
            <person name="Hadaegh A."/>
            <person name="Iglesias-Rodriguez M.D."/>
            <person name="Jenkins J."/>
            <person name="Jones B.M."/>
            <person name="Lawson T."/>
            <person name="Leese F."/>
            <person name="Lindquist E."/>
            <person name="Lobanov A."/>
            <person name="Lomsadze A."/>
            <person name="Malik S.B."/>
            <person name="Marsh M.E."/>
            <person name="Mackinder L."/>
            <person name="Mock T."/>
            <person name="Mueller-Roeber B."/>
            <person name="Pagarete A."/>
            <person name="Parker M."/>
            <person name="Probert I."/>
            <person name="Quesneville H."/>
            <person name="Raines C."/>
            <person name="Rensing S.A."/>
            <person name="Riano-Pachon D.M."/>
            <person name="Richier S."/>
            <person name="Rokitta S."/>
            <person name="Shiraiwa Y."/>
            <person name="Soanes D.M."/>
            <person name="van der Giezen M."/>
            <person name="Wahlund T.M."/>
            <person name="Williams B."/>
            <person name="Wilson W."/>
            <person name="Wolfe G."/>
            <person name="Wurch L.L."/>
        </authorList>
    </citation>
    <scope>NUCLEOTIDE SEQUENCE</scope>
</reference>
<keyword evidence="2" id="KW-0808">Transferase</keyword>
<keyword evidence="5" id="KW-1185">Reference proteome</keyword>
<dbReference type="PANTHER" id="PTHR12203">
    <property type="entry name" value="KDEL LYS-ASP-GLU-LEU CONTAINING - RELATED"/>
    <property type="match status" value="1"/>
</dbReference>
<organism evidence="4 5">
    <name type="scientific">Emiliania huxleyi (strain CCMP1516)</name>
    <dbReference type="NCBI Taxonomy" id="280463"/>
    <lineage>
        <taxon>Eukaryota</taxon>
        <taxon>Haptista</taxon>
        <taxon>Haptophyta</taxon>
        <taxon>Prymnesiophyceae</taxon>
        <taxon>Isochrysidales</taxon>
        <taxon>Noelaerhabdaceae</taxon>
        <taxon>Emiliania</taxon>
    </lineage>
</organism>
<evidence type="ECO:0000313" key="5">
    <source>
        <dbReference type="Proteomes" id="UP000013827"/>
    </source>
</evidence>
<evidence type="ECO:0000256" key="2">
    <source>
        <dbReference type="ARBA" id="ARBA00022679"/>
    </source>
</evidence>
<dbReference type="eggNOG" id="KOG2458">
    <property type="taxonomic scope" value="Eukaryota"/>
</dbReference>
<dbReference type="PaxDb" id="2903-EOD25998"/>
<dbReference type="RefSeq" id="XP_005778427.1">
    <property type="nucleotide sequence ID" value="XM_005778370.1"/>
</dbReference>
<evidence type="ECO:0000259" key="3">
    <source>
        <dbReference type="SMART" id="SM00672"/>
    </source>
</evidence>
<dbReference type="AlphaFoldDB" id="A0A0D3JR63"/>
<dbReference type="PANTHER" id="PTHR12203:SF35">
    <property type="entry name" value="PROTEIN O-GLUCOSYLTRANSFERASE 1"/>
    <property type="match status" value="1"/>
</dbReference>
<dbReference type="KEGG" id="ehx:EMIHUDRAFT_457461"/>
<dbReference type="HOGENOM" id="CLU_570411_0_0_1"/>
<evidence type="ECO:0000313" key="4">
    <source>
        <dbReference type="EnsemblProtists" id="EOD25998"/>
    </source>
</evidence>
<comment type="similarity">
    <text evidence="1">Belongs to the glycosyltransferase 90 family.</text>
</comment>
<reference evidence="4" key="2">
    <citation type="submission" date="2024-10" db="UniProtKB">
        <authorList>
            <consortium name="EnsemblProtists"/>
        </authorList>
    </citation>
    <scope>IDENTIFICATION</scope>
</reference>
<dbReference type="EnsemblProtists" id="EOD25998">
    <property type="protein sequence ID" value="EOD25998"/>
    <property type="gene ID" value="EMIHUDRAFT_457461"/>
</dbReference>
<dbReference type="SMART" id="SM00672">
    <property type="entry name" value="CAP10"/>
    <property type="match status" value="1"/>
</dbReference>
<dbReference type="Proteomes" id="UP000013827">
    <property type="component" value="Unassembled WGS sequence"/>
</dbReference>